<protein>
    <submittedName>
        <fullName evidence="1">Uncharacterized protein</fullName>
    </submittedName>
</protein>
<dbReference type="EMBL" id="CAUJNA010002197">
    <property type="protein sequence ID" value="CAJ1391000.1"/>
    <property type="molecule type" value="Genomic_DNA"/>
</dbReference>
<feature type="non-terminal residue" evidence="1">
    <location>
        <position position="77"/>
    </location>
</feature>
<comment type="caution">
    <text evidence="1">The sequence shown here is derived from an EMBL/GenBank/DDBJ whole genome shotgun (WGS) entry which is preliminary data.</text>
</comment>
<feature type="non-terminal residue" evidence="1">
    <location>
        <position position="1"/>
    </location>
</feature>
<organism evidence="1 2">
    <name type="scientific">Effrenium voratum</name>
    <dbReference type="NCBI Taxonomy" id="2562239"/>
    <lineage>
        <taxon>Eukaryota</taxon>
        <taxon>Sar</taxon>
        <taxon>Alveolata</taxon>
        <taxon>Dinophyceae</taxon>
        <taxon>Suessiales</taxon>
        <taxon>Symbiodiniaceae</taxon>
        <taxon>Effrenium</taxon>
    </lineage>
</organism>
<gene>
    <name evidence="1" type="ORF">EVOR1521_LOCUS16275</name>
</gene>
<evidence type="ECO:0000313" key="1">
    <source>
        <dbReference type="EMBL" id="CAJ1391000.1"/>
    </source>
</evidence>
<accession>A0AA36N564</accession>
<proteinExistence type="predicted"/>
<name>A0AA36N564_9DINO</name>
<dbReference type="AlphaFoldDB" id="A0AA36N564"/>
<keyword evidence="2" id="KW-1185">Reference proteome</keyword>
<dbReference type="Proteomes" id="UP001178507">
    <property type="component" value="Unassembled WGS sequence"/>
</dbReference>
<reference evidence="1" key="1">
    <citation type="submission" date="2023-08" db="EMBL/GenBank/DDBJ databases">
        <authorList>
            <person name="Chen Y."/>
            <person name="Shah S."/>
            <person name="Dougan E. K."/>
            <person name="Thang M."/>
            <person name="Chan C."/>
        </authorList>
    </citation>
    <scope>NUCLEOTIDE SEQUENCE</scope>
</reference>
<sequence>DILEHTMTLKEIVGIEQDGGEAEKEEEVGDPQYALAGEEDGVGAVDFGPRGPHRLESKNLVKRLVDVGPSREKTKLR</sequence>
<evidence type="ECO:0000313" key="2">
    <source>
        <dbReference type="Proteomes" id="UP001178507"/>
    </source>
</evidence>